<evidence type="ECO:0000256" key="9">
    <source>
        <dbReference type="ARBA" id="ARBA00023239"/>
    </source>
</evidence>
<keyword evidence="7 11" id="KW-0479">Metal-binding</keyword>
<comment type="pathway">
    <text evidence="3 11">Isoprenoid biosynthesis; isopentenyl diphosphate biosynthesis via DXP pathway; isopentenyl diphosphate from 1-deoxy-D-xylulose 5-phosphate: step 4/6.</text>
</comment>
<comment type="similarity">
    <text evidence="4">Belongs to the IspF family.</text>
</comment>
<comment type="pathway">
    <text evidence="11">Isoprenoid biosynthesis; isopentenyl diphosphate biosynthesis via DXP pathway; isopentenyl diphosphate from 1-deoxy-D-xylulose 5-phosphate: step 2/6.</text>
</comment>
<organism evidence="13 14">
    <name type="scientific">Halobacillus litoralis</name>
    <dbReference type="NCBI Taxonomy" id="45668"/>
    <lineage>
        <taxon>Bacteria</taxon>
        <taxon>Bacillati</taxon>
        <taxon>Bacillota</taxon>
        <taxon>Bacilli</taxon>
        <taxon>Bacillales</taxon>
        <taxon>Bacillaceae</taxon>
        <taxon>Halobacillus</taxon>
    </lineage>
</organism>
<dbReference type="FunFam" id="3.30.1330.50:FF:000001">
    <property type="entry name" value="2-C-methyl-D-erythritol 2,4-cyclodiphosphate synthase"/>
    <property type="match status" value="1"/>
</dbReference>
<feature type="region of interest" description="2-C-methyl-D-erythritol 2,4-cyclodiphosphate synthase" evidence="11">
    <location>
        <begin position="238"/>
        <end position="395"/>
    </location>
</feature>
<evidence type="ECO:0000256" key="4">
    <source>
        <dbReference type="ARBA" id="ARBA00008480"/>
    </source>
</evidence>
<dbReference type="HAMAP" id="MF_01520">
    <property type="entry name" value="IspDF"/>
    <property type="match status" value="1"/>
</dbReference>
<keyword evidence="8 11" id="KW-0414">Isoprene biosynthesis</keyword>
<dbReference type="NCBIfam" id="NF006899">
    <property type="entry name" value="PRK09382.1"/>
    <property type="match status" value="1"/>
</dbReference>
<feature type="binding site" evidence="11">
    <location>
        <position position="246"/>
    </location>
    <ligand>
        <name>a divalent metal cation</name>
        <dbReference type="ChEBI" id="CHEBI:60240"/>
    </ligand>
</feature>
<evidence type="ECO:0000313" key="14">
    <source>
        <dbReference type="Proteomes" id="UP000287756"/>
    </source>
</evidence>
<dbReference type="UniPathway" id="UPA00056">
    <property type="reaction ID" value="UER00093"/>
</dbReference>
<dbReference type="HAMAP" id="MF_00108">
    <property type="entry name" value="IspD"/>
    <property type="match status" value="1"/>
</dbReference>
<feature type="binding site" evidence="11">
    <location>
        <begin position="270"/>
        <end position="271"/>
    </location>
    <ligand>
        <name>4-CDP-2-C-methyl-D-erythritol 2-phosphate</name>
        <dbReference type="ChEBI" id="CHEBI:57919"/>
    </ligand>
</feature>
<feature type="site" description="Transition state stabilizer" evidence="11">
    <location>
        <position position="270"/>
    </location>
</feature>
<dbReference type="Pfam" id="PF02542">
    <property type="entry name" value="YgbB"/>
    <property type="match status" value="1"/>
</dbReference>
<feature type="binding site" evidence="11">
    <location>
        <position position="244"/>
    </location>
    <ligand>
        <name>a divalent metal cation</name>
        <dbReference type="ChEBI" id="CHEBI:60240"/>
    </ligand>
</feature>
<evidence type="ECO:0000259" key="12">
    <source>
        <dbReference type="Pfam" id="PF02542"/>
    </source>
</evidence>
<dbReference type="GO" id="GO:0019288">
    <property type="term" value="P:isopentenyl diphosphate biosynthetic process, methylerythritol 4-phosphate pathway"/>
    <property type="evidence" value="ECO:0007669"/>
    <property type="project" value="UniProtKB-UniRule"/>
</dbReference>
<dbReference type="OrthoDB" id="9806837at2"/>
<evidence type="ECO:0000256" key="3">
    <source>
        <dbReference type="ARBA" id="ARBA00004709"/>
    </source>
</evidence>
<comment type="similarity">
    <text evidence="11">In the N-terminal section; belongs to the IspD/TarI cytidylyltransferase family. IspD subfamily.</text>
</comment>
<proteinExistence type="inferred from homology"/>
<feature type="site" description="Positions MEP for the nucleophilic attack" evidence="11">
    <location>
        <position position="209"/>
    </location>
</feature>
<protein>
    <recommendedName>
        <fullName evidence="11">Bifunctional enzyme IspD/IspF</fullName>
    </recommendedName>
    <domain>
        <recommendedName>
            <fullName evidence="11">2-C-methyl-D-erythritol 4-phosphate cytidylyltransferase</fullName>
            <ecNumber evidence="11">2.7.7.60</ecNumber>
        </recommendedName>
        <alternativeName>
            <fullName evidence="11">4-diphosphocytidyl-2C-methyl-D-erythritol synthase</fullName>
        </alternativeName>
        <alternativeName>
            <fullName evidence="11">MEP cytidylyltransferase</fullName>
            <shortName evidence="11">MCT</shortName>
        </alternativeName>
    </domain>
    <domain>
        <recommendedName>
            <fullName evidence="11">2-C-methyl-D-erythritol 2,4-cyclodiphosphate synthase</fullName>
            <shortName evidence="11">MECDP-synthase</shortName>
            <shortName evidence="11">MECPP-synthase</shortName>
            <shortName evidence="11">MECPS</shortName>
            <ecNumber evidence="11">4.6.1.12</ecNumber>
        </recommendedName>
    </domain>
</protein>
<dbReference type="Pfam" id="PF01128">
    <property type="entry name" value="IspD"/>
    <property type="match status" value="1"/>
</dbReference>
<evidence type="ECO:0000256" key="8">
    <source>
        <dbReference type="ARBA" id="ARBA00023229"/>
    </source>
</evidence>
<feature type="domain" description="2-C-methyl-D-erythritol 2,4-cyclodiphosphate synthase" evidence="12">
    <location>
        <begin position="237"/>
        <end position="390"/>
    </location>
</feature>
<comment type="catalytic activity">
    <reaction evidence="11">
        <text>2-C-methyl-D-erythritol 4-phosphate + CTP + H(+) = 4-CDP-2-C-methyl-D-erythritol + diphosphate</text>
        <dbReference type="Rhea" id="RHEA:13429"/>
        <dbReference type="ChEBI" id="CHEBI:15378"/>
        <dbReference type="ChEBI" id="CHEBI:33019"/>
        <dbReference type="ChEBI" id="CHEBI:37563"/>
        <dbReference type="ChEBI" id="CHEBI:57823"/>
        <dbReference type="ChEBI" id="CHEBI:58262"/>
        <dbReference type="EC" id="2.7.7.60"/>
    </reaction>
</comment>
<dbReference type="PROSITE" id="PS01350">
    <property type="entry name" value="ISPF"/>
    <property type="match status" value="1"/>
</dbReference>
<evidence type="ECO:0000256" key="7">
    <source>
        <dbReference type="ARBA" id="ARBA00022723"/>
    </source>
</evidence>
<feature type="binding site" evidence="11">
    <location>
        <begin position="244"/>
        <end position="246"/>
    </location>
    <ligand>
        <name>4-CDP-2-C-methyl-D-erythritol 2-phosphate</name>
        <dbReference type="ChEBI" id="CHEBI:57919"/>
    </ligand>
</feature>
<keyword evidence="9 11" id="KW-0456">Lyase</keyword>
<dbReference type="AlphaFoldDB" id="A0A410MDA2"/>
<dbReference type="SUPFAM" id="SSF69765">
    <property type="entry name" value="IpsF-like"/>
    <property type="match status" value="1"/>
</dbReference>
<evidence type="ECO:0000256" key="10">
    <source>
        <dbReference type="ARBA" id="ARBA00023268"/>
    </source>
</evidence>
<dbReference type="InterPro" id="IPR026596">
    <property type="entry name" value="IspD/F"/>
</dbReference>
<feature type="binding site" evidence="11">
    <location>
        <position position="278"/>
    </location>
    <ligand>
        <name>a divalent metal cation</name>
        <dbReference type="ChEBI" id="CHEBI:60240"/>
    </ligand>
</feature>
<evidence type="ECO:0000256" key="6">
    <source>
        <dbReference type="ARBA" id="ARBA00022695"/>
    </source>
</evidence>
<dbReference type="InterPro" id="IPR003526">
    <property type="entry name" value="MECDP_synthase"/>
</dbReference>
<comment type="caution">
    <text evidence="11">Lacks conserved residue(s) required for the propagation of feature annotation.</text>
</comment>
<evidence type="ECO:0000256" key="2">
    <source>
        <dbReference type="ARBA" id="ARBA00001968"/>
    </source>
</evidence>
<dbReference type="InterPro" id="IPR020555">
    <property type="entry name" value="MECDP_synthase_CS"/>
</dbReference>
<dbReference type="EC" id="2.7.7.60" evidence="11"/>
<dbReference type="FunFam" id="3.90.550.10:FF:000003">
    <property type="entry name" value="2-C-methyl-D-erythritol 4-phosphate cytidylyltransferase"/>
    <property type="match status" value="1"/>
</dbReference>
<feature type="binding site" evidence="11">
    <location>
        <position position="375"/>
    </location>
    <ligand>
        <name>4-CDP-2-C-methyl-D-erythritol 2-phosphate</name>
        <dbReference type="ChEBI" id="CHEBI:57919"/>
    </ligand>
</feature>
<dbReference type="GO" id="GO:0008685">
    <property type="term" value="F:2-C-methyl-D-erythritol 2,4-cyclodiphosphate synthase activity"/>
    <property type="evidence" value="ECO:0007669"/>
    <property type="project" value="UniProtKB-UniRule"/>
</dbReference>
<feature type="site" description="Transition state stabilizer" evidence="11">
    <location>
        <position position="16"/>
    </location>
</feature>
<dbReference type="CDD" id="cd00554">
    <property type="entry name" value="MECDP_synthase"/>
    <property type="match status" value="1"/>
</dbReference>
<dbReference type="NCBIfam" id="TIGR00151">
    <property type="entry name" value="ispF"/>
    <property type="match status" value="1"/>
</dbReference>
<dbReference type="GO" id="GO:0016114">
    <property type="term" value="P:terpenoid biosynthetic process"/>
    <property type="evidence" value="ECO:0007669"/>
    <property type="project" value="InterPro"/>
</dbReference>
<evidence type="ECO:0000256" key="5">
    <source>
        <dbReference type="ARBA" id="ARBA00022679"/>
    </source>
</evidence>
<feature type="region of interest" description="2-C-methyl-D-erythritol 4-phosphate cytidylyltransferase" evidence="11">
    <location>
        <begin position="1"/>
        <end position="237"/>
    </location>
</feature>
<dbReference type="EC" id="4.6.1.12" evidence="11"/>
<dbReference type="KEGG" id="hli:HLI_11015"/>
<comment type="similarity">
    <text evidence="11">In the C-terminal section; belongs to the IspF family.</text>
</comment>
<dbReference type="PANTHER" id="PTHR43181">
    <property type="entry name" value="2-C-METHYL-D-ERYTHRITOL 2,4-CYCLODIPHOSPHATE SYNTHASE, CHLOROPLASTIC"/>
    <property type="match status" value="1"/>
</dbReference>
<dbReference type="SUPFAM" id="SSF53448">
    <property type="entry name" value="Nucleotide-diphospho-sugar transferases"/>
    <property type="match status" value="1"/>
</dbReference>
<dbReference type="PANTHER" id="PTHR43181:SF1">
    <property type="entry name" value="2-C-METHYL-D-ERYTHRITOL 2,4-CYCLODIPHOSPHATE SYNTHASE, CHLOROPLASTIC"/>
    <property type="match status" value="1"/>
</dbReference>
<name>A0A410MDA2_9BACI</name>
<dbReference type="InterPro" id="IPR029044">
    <property type="entry name" value="Nucleotide-diphossugar_trans"/>
</dbReference>
<reference evidence="13 14" key="1">
    <citation type="submission" date="2018-01" db="EMBL/GenBank/DDBJ databases">
        <title>The whole genome sequencing and assembly of Halobacillus litoralis ERB031 strain.</title>
        <authorList>
            <person name="Lee S.-J."/>
            <person name="Park M.-K."/>
            <person name="Kim J.-Y."/>
            <person name="Lee Y.-J."/>
            <person name="Yi H."/>
            <person name="Bahn Y.-S."/>
            <person name="Kim J.F."/>
            <person name="Lee D.-W."/>
        </authorList>
    </citation>
    <scope>NUCLEOTIDE SEQUENCE [LARGE SCALE GENOMIC DNA]</scope>
    <source>
        <strain evidence="13 14">ERB 031</strain>
    </source>
</reference>
<feature type="binding site" evidence="11">
    <location>
        <begin position="336"/>
        <end position="342"/>
    </location>
    <ligand>
        <name>4-CDP-2-C-methyl-D-erythritol 2-phosphate</name>
        <dbReference type="ChEBI" id="CHEBI:57919"/>
    </ligand>
</feature>
<feature type="site" description="Positions MEP for the nucleophilic attack" evidence="11">
    <location>
        <position position="153"/>
    </location>
</feature>
<comment type="catalytic activity">
    <reaction evidence="1 11">
        <text>4-CDP-2-C-methyl-D-erythritol 2-phosphate = 2-C-methyl-D-erythritol 2,4-cyclic diphosphate + CMP</text>
        <dbReference type="Rhea" id="RHEA:23864"/>
        <dbReference type="ChEBI" id="CHEBI:57919"/>
        <dbReference type="ChEBI" id="CHEBI:58483"/>
        <dbReference type="ChEBI" id="CHEBI:60377"/>
        <dbReference type="EC" id="4.6.1.12"/>
    </reaction>
</comment>
<feature type="site" description="Transition state stabilizer" evidence="11">
    <location>
        <position position="369"/>
    </location>
</feature>
<dbReference type="GO" id="GO:0046872">
    <property type="term" value="F:metal ion binding"/>
    <property type="evidence" value="ECO:0007669"/>
    <property type="project" value="UniProtKB-KW"/>
</dbReference>
<dbReference type="Gene3D" id="3.30.1330.50">
    <property type="entry name" value="2-C-methyl-D-erythritol 2,4-cyclodiphosphate synthase"/>
    <property type="match status" value="1"/>
</dbReference>
<dbReference type="GO" id="GO:0050518">
    <property type="term" value="F:2-C-methyl-D-erythritol 4-phosphate cytidylyltransferase activity"/>
    <property type="evidence" value="ECO:0007669"/>
    <property type="project" value="UniProtKB-UniRule"/>
</dbReference>
<dbReference type="InterPro" id="IPR034683">
    <property type="entry name" value="IspD/TarI"/>
</dbReference>
<accession>A0A410MDA2</accession>
<comment type="function">
    <text evidence="11">Bifunctional enzyme that catalyzes the formation of 4-diphosphocytidyl-2-C-methyl-D-erythritol from CTP and 2-C-methyl-D-erythritol 4-phosphate (MEP) (IspD), and catalyzes the conversion of 4-diphosphocytidyl-2-C-methyl-D-erythritol 2-phosphate (CDP-ME2P) to 2-C-methyl-D-erythritol 2,4-cyclodiphosphate (ME-CPP) with a corresponding release of cytidine 5-monophosphate (CMP) (IspF).</text>
</comment>
<dbReference type="CDD" id="cd02516">
    <property type="entry name" value="CDP-ME_synthetase"/>
    <property type="match status" value="1"/>
</dbReference>
<gene>
    <name evidence="11" type="primary">ispDF</name>
    <name evidence="13" type="ORF">HLI_11015</name>
</gene>
<feature type="site" description="Transition state stabilizer" evidence="11">
    <location>
        <position position="23"/>
    </location>
</feature>
<keyword evidence="10 11" id="KW-0511">Multifunctional enzyme</keyword>
<feature type="binding site" evidence="11">
    <location>
        <begin position="368"/>
        <end position="371"/>
    </location>
    <ligand>
        <name>4-CDP-2-C-methyl-D-erythritol 2-phosphate</name>
        <dbReference type="ChEBI" id="CHEBI:57919"/>
    </ligand>
</feature>
<dbReference type="HAMAP" id="MF_00107">
    <property type="entry name" value="IspF"/>
    <property type="match status" value="1"/>
</dbReference>
<keyword evidence="5 11" id="KW-0808">Transferase</keyword>
<dbReference type="Proteomes" id="UP000287756">
    <property type="component" value="Chromosome"/>
</dbReference>
<keyword evidence="6 11" id="KW-0548">Nucleotidyltransferase</keyword>
<feature type="binding site" evidence="11">
    <location>
        <position position="378"/>
    </location>
    <ligand>
        <name>4-CDP-2-C-methyl-D-erythritol 2-phosphate</name>
        <dbReference type="ChEBI" id="CHEBI:57919"/>
    </ligand>
</feature>
<dbReference type="EMBL" id="CP026118">
    <property type="protein sequence ID" value="QAS52701.1"/>
    <property type="molecule type" value="Genomic_DNA"/>
</dbReference>
<dbReference type="Gene3D" id="3.90.550.10">
    <property type="entry name" value="Spore Coat Polysaccharide Biosynthesis Protein SpsA, Chain A"/>
    <property type="match status" value="1"/>
</dbReference>
<feature type="binding site" evidence="11">
    <location>
        <begin position="292"/>
        <end position="294"/>
    </location>
    <ligand>
        <name>4-CDP-2-C-methyl-D-erythritol 2-phosphate</name>
        <dbReference type="ChEBI" id="CHEBI:57919"/>
    </ligand>
</feature>
<dbReference type="InterPro" id="IPR001228">
    <property type="entry name" value="IspD"/>
</dbReference>
<dbReference type="RefSeq" id="WP_128524985.1">
    <property type="nucleotide sequence ID" value="NZ_CANLVY010000011.1"/>
</dbReference>
<evidence type="ECO:0000256" key="1">
    <source>
        <dbReference type="ARBA" id="ARBA00000200"/>
    </source>
</evidence>
<evidence type="ECO:0000313" key="13">
    <source>
        <dbReference type="EMBL" id="QAS52701.1"/>
    </source>
</evidence>
<dbReference type="InterPro" id="IPR036571">
    <property type="entry name" value="MECDP_synthase_sf"/>
</dbReference>
<evidence type="ECO:0000256" key="11">
    <source>
        <dbReference type="HAMAP-Rule" id="MF_01520"/>
    </source>
</evidence>
<comment type="cofactor">
    <cofactor evidence="2 11">
        <name>a divalent metal cation</name>
        <dbReference type="ChEBI" id="CHEBI:60240"/>
    </cofactor>
</comment>
<sequence>MTNYTAIILAAGQGKRMLAGRNKQFLMIDQKPLIIHTLSIFDLDDWCKEIVLVTNEKERSEMEQLFIDYPIKKDIRLVDGGAERQDSVFAGLSAVHRVELPVFIHDGARPFVSRELLHELAETTSEKEAALLAVPVTDTIKQRTGERLTTLDRNSLWAAQTPQSFSFPLIYEAHQQAKTRGYYGTDDASLVERLNKEVAIVKGSYENIKLTTPEDLHKAEAYLNNQRNGKVDDFPMFRIGQGYDVHQLAEGRPCIIGGIEIPYEKGLLGHSDADVLLHTIADACLGAIGEGDIGKHFPDTAPEFKDADSGELLQHVWQLVSDRGYSLGNIDCTVIAQAPKMAPYIEQIRENVSSLLSTEKSRVNIKATTTEKLGFTGRKEGIAAQAVVLLQNKQQ</sequence>
<dbReference type="NCBIfam" id="TIGR00453">
    <property type="entry name" value="ispD"/>
    <property type="match status" value="1"/>
</dbReference>